<evidence type="ECO:0000256" key="2">
    <source>
        <dbReference type="ARBA" id="ARBA00004120"/>
    </source>
</evidence>
<evidence type="ECO:0000313" key="16">
    <source>
        <dbReference type="RefSeq" id="XP_026673989.1"/>
    </source>
</evidence>
<keyword evidence="5" id="KW-0479">Metal-binding</keyword>
<keyword evidence="8 12" id="KW-0175">Coiled coil</keyword>
<evidence type="ECO:0000256" key="7">
    <source>
        <dbReference type="ARBA" id="ARBA00022833"/>
    </source>
</evidence>
<name>A0AAJ7WF81_9HYME</name>
<dbReference type="InterPro" id="IPR032714">
    <property type="entry name" value="DZIP1_N"/>
</dbReference>
<evidence type="ECO:0000256" key="1">
    <source>
        <dbReference type="ARBA" id="ARBA00004114"/>
    </source>
</evidence>
<dbReference type="GO" id="GO:0008270">
    <property type="term" value="F:zinc ion binding"/>
    <property type="evidence" value="ECO:0007669"/>
    <property type="project" value="UniProtKB-KW"/>
</dbReference>
<comment type="similarity">
    <text evidence="3">Belongs to the DZIP C2H2-type zinc-finger protein family.</text>
</comment>
<comment type="subcellular location">
    <subcellularLocation>
        <location evidence="2">Cytoplasm</location>
        <location evidence="2">Cytoskeleton</location>
        <location evidence="2">Cilium basal body</location>
    </subcellularLocation>
    <subcellularLocation>
        <location evidence="1">Cytoplasm</location>
        <location evidence="1">Cytoskeleton</location>
        <location evidence="1">Microtubule organizing center</location>
        <location evidence="1">Centrosome</location>
        <location evidence="1">Centriole</location>
    </subcellularLocation>
</comment>
<keyword evidence="9" id="KW-0206">Cytoskeleton</keyword>
<reference evidence="16" key="1">
    <citation type="submission" date="2025-08" db="UniProtKB">
        <authorList>
            <consortium name="RefSeq"/>
        </authorList>
    </citation>
    <scope>IDENTIFICATION</scope>
    <source>
        <tissue evidence="16">Whole body</tissue>
    </source>
</reference>
<evidence type="ECO:0000256" key="4">
    <source>
        <dbReference type="ARBA" id="ARBA00022490"/>
    </source>
</evidence>
<gene>
    <name evidence="16" type="primary">LOC108630654</name>
</gene>
<feature type="region of interest" description="Disordered" evidence="13">
    <location>
        <begin position="489"/>
        <end position="511"/>
    </location>
</feature>
<keyword evidence="15" id="KW-1185">Reference proteome</keyword>
<evidence type="ECO:0000313" key="15">
    <source>
        <dbReference type="Proteomes" id="UP000694925"/>
    </source>
</evidence>
<sequence>MAFSFRIGTKWCHDFPKLAKESGFYFNMHRSRVRVDWNRITNIDIDRIIRDRDFHSIDDNINNVIDYCLESEYDVKILDPNFVKLFRLAQLAVEYLLYCKQYLDHSVVILKDELRFKIEENVKLKKEITTLEGVVKHMKEKMKERSKLLETKFGDCNGEIYKCPHCPKTFISPTFVNAHIIRRHAYVTDLYVPPSPVHDHYRTETERLNNEIKNLKERLNETERVIRNESEKVEKKTLDYDGRQGENEIDNSRQVNNKSENHAEYKGYQEEIKNLRSMLYDEIHNLRQKEKIMHDRPPESSVQTLISQQEREFQKLKDQLFEKLTPDIESVNAKLHAQENYWMSKLEHLEKQHYKDVERLTTELKLTQRTADDMRAKYEAKVSDLERQTADQSKILIEQSKQLHSLSHEMNVSQLNERNKSFEDNSQEKYGRSGKESDPKTSKEEDCIDVKVEHINDVTSTAYITGSSNLSNNVFPLTTGDQLKTIHVSNSKGKSNSANKKNAKNPQFERKTSVKEALEYYSSSDVTDSDSVSEKEKNYIYTKHNNSTVKTDLNESNSKLDDTYNTNEFNEFVSDIKNTKNTESLENNLILSNLESSVSDSDTESKTSSPPRFRAIKSIDRNLYYKKLRASLIEAFEQKLRDLGIDPEWQGIPRATFKQKIDILKHHHKLAARKSPRYHQIKLKIIEDVLNKISQKGKPVGDTKESKRSPSHRITNVKPTAVKEYDQKRSDNYISKSQAIISNKFHSTPERSRSTKGSFENELPIKVTKSEGYKRIDRLLQVSSNSTKYSDDMQSTTNSQEYSTRRNSLNTMKSLLDSDIFKATPNTRHVTSNKSIQNTIENSSSQLEVQNIYVSPKHNKSVLKSTSGSASSLTKKKVIFDLTNEKIKDLSSSDDDIKKDELNESNWNNSSISDERKLVSQSEDYKSPSNIILKTTQSDKIAELSRKLEAQLNTVRQRPAGSVETIFTSKYMQNKENQNKMNEEANSTSLSSFLDSQLQVTASNSRKTNDSVPQPAARNLKNKMPEPLRAESISEVSDFDSDIDKILKL</sequence>
<dbReference type="Pfam" id="PF13815">
    <property type="entry name" value="Dzip-like_N"/>
    <property type="match status" value="1"/>
</dbReference>
<dbReference type="KEGG" id="ccal:108630654"/>
<feature type="domain" description="C2H2-type" evidence="14">
    <location>
        <begin position="161"/>
        <end position="185"/>
    </location>
</feature>
<evidence type="ECO:0000256" key="12">
    <source>
        <dbReference type="SAM" id="Coils"/>
    </source>
</evidence>
<dbReference type="PANTHER" id="PTHR21502">
    <property type="entry name" value="ZINC FINGER PROTEIN DZIP1"/>
    <property type="match status" value="1"/>
</dbReference>
<feature type="compositionally biased region" description="Polar residues" evidence="13">
    <location>
        <begin position="998"/>
        <end position="1012"/>
    </location>
</feature>
<keyword evidence="7" id="KW-0862">Zinc</keyword>
<dbReference type="GO" id="GO:0036064">
    <property type="term" value="C:ciliary basal body"/>
    <property type="evidence" value="ECO:0007669"/>
    <property type="project" value="TreeGrafter"/>
</dbReference>
<feature type="region of interest" description="Disordered" evidence="13">
    <location>
        <begin position="418"/>
        <end position="447"/>
    </location>
</feature>
<feature type="region of interest" description="Disordered" evidence="13">
    <location>
        <begin position="787"/>
        <end position="806"/>
    </location>
</feature>
<feature type="coiled-coil region" evidence="12">
    <location>
        <begin position="107"/>
        <end position="141"/>
    </location>
</feature>
<dbReference type="InterPro" id="IPR058883">
    <property type="entry name" value="DZIP1_dom"/>
</dbReference>
<dbReference type="PANTHER" id="PTHR21502:SF3">
    <property type="entry name" value="CILIUM ASSEMBLY PROTEIN DZIP1L"/>
    <property type="match status" value="1"/>
</dbReference>
<keyword evidence="6 11" id="KW-0863">Zinc-finger</keyword>
<dbReference type="InterPro" id="IPR013087">
    <property type="entry name" value="Znf_C2H2_type"/>
</dbReference>
<feature type="region of interest" description="Disordered" evidence="13">
    <location>
        <begin position="242"/>
        <end position="262"/>
    </location>
</feature>
<evidence type="ECO:0000256" key="13">
    <source>
        <dbReference type="SAM" id="MobiDB-lite"/>
    </source>
</evidence>
<dbReference type="AlphaFoldDB" id="A0AAJ7WF81"/>
<feature type="compositionally biased region" description="Low complexity" evidence="13">
    <location>
        <begin position="489"/>
        <end position="500"/>
    </location>
</feature>
<dbReference type="Gene3D" id="3.30.160.60">
    <property type="entry name" value="Classic Zinc Finger"/>
    <property type="match status" value="1"/>
</dbReference>
<keyword evidence="4" id="KW-0963">Cytoplasm</keyword>
<dbReference type="SMART" id="SM00355">
    <property type="entry name" value="ZnF_C2H2"/>
    <property type="match status" value="1"/>
</dbReference>
<organism evidence="15 16">
    <name type="scientific">Ceratina calcarata</name>
    <dbReference type="NCBI Taxonomy" id="156304"/>
    <lineage>
        <taxon>Eukaryota</taxon>
        <taxon>Metazoa</taxon>
        <taxon>Ecdysozoa</taxon>
        <taxon>Arthropoda</taxon>
        <taxon>Hexapoda</taxon>
        <taxon>Insecta</taxon>
        <taxon>Pterygota</taxon>
        <taxon>Neoptera</taxon>
        <taxon>Endopterygota</taxon>
        <taxon>Hymenoptera</taxon>
        <taxon>Apocrita</taxon>
        <taxon>Aculeata</taxon>
        <taxon>Apoidea</taxon>
        <taxon>Anthophila</taxon>
        <taxon>Apidae</taxon>
        <taxon>Ceratina</taxon>
        <taxon>Zadontomerus</taxon>
    </lineage>
</organism>
<evidence type="ECO:0000256" key="11">
    <source>
        <dbReference type="PROSITE-ProRule" id="PRU00042"/>
    </source>
</evidence>
<keyword evidence="10" id="KW-0966">Cell projection</keyword>
<evidence type="ECO:0000256" key="6">
    <source>
        <dbReference type="ARBA" id="ARBA00022771"/>
    </source>
</evidence>
<dbReference type="Proteomes" id="UP000694925">
    <property type="component" value="Unplaced"/>
</dbReference>
<proteinExistence type="inferred from homology"/>
<protein>
    <submittedName>
        <fullName evidence="16">Zinc finger protein DZIP1L isoform X1</fullName>
    </submittedName>
</protein>
<evidence type="ECO:0000256" key="3">
    <source>
        <dbReference type="ARBA" id="ARBA00009131"/>
    </source>
</evidence>
<dbReference type="Pfam" id="PF25977">
    <property type="entry name" value="DZIP1"/>
    <property type="match status" value="1"/>
</dbReference>
<dbReference type="GO" id="GO:0005737">
    <property type="term" value="C:cytoplasm"/>
    <property type="evidence" value="ECO:0007669"/>
    <property type="project" value="TreeGrafter"/>
</dbReference>
<dbReference type="InterPro" id="IPR051241">
    <property type="entry name" value="DZIP_RILPL"/>
</dbReference>
<evidence type="ECO:0000256" key="9">
    <source>
        <dbReference type="ARBA" id="ARBA00023212"/>
    </source>
</evidence>
<evidence type="ECO:0000259" key="14">
    <source>
        <dbReference type="PROSITE" id="PS50157"/>
    </source>
</evidence>
<feature type="coiled-coil region" evidence="12">
    <location>
        <begin position="357"/>
        <end position="388"/>
    </location>
</feature>
<dbReference type="GeneID" id="108630654"/>
<evidence type="ECO:0000256" key="5">
    <source>
        <dbReference type="ARBA" id="ARBA00022723"/>
    </source>
</evidence>
<dbReference type="CTD" id="22873"/>
<dbReference type="PROSITE" id="PS50157">
    <property type="entry name" value="ZINC_FINGER_C2H2_2"/>
    <property type="match status" value="1"/>
</dbReference>
<dbReference type="GO" id="GO:0060271">
    <property type="term" value="P:cilium assembly"/>
    <property type="evidence" value="ECO:0007669"/>
    <property type="project" value="TreeGrafter"/>
</dbReference>
<dbReference type="GO" id="GO:0005814">
    <property type="term" value="C:centriole"/>
    <property type="evidence" value="ECO:0007669"/>
    <property type="project" value="UniProtKB-SubCell"/>
</dbReference>
<dbReference type="PROSITE" id="PS00028">
    <property type="entry name" value="ZINC_FINGER_C2H2_1"/>
    <property type="match status" value="1"/>
</dbReference>
<evidence type="ECO:0000256" key="10">
    <source>
        <dbReference type="ARBA" id="ARBA00023273"/>
    </source>
</evidence>
<dbReference type="RefSeq" id="XP_026673989.1">
    <property type="nucleotide sequence ID" value="XM_026818188.1"/>
</dbReference>
<feature type="region of interest" description="Disordered" evidence="13">
    <location>
        <begin position="998"/>
        <end position="1034"/>
    </location>
</feature>
<feature type="coiled-coil region" evidence="12">
    <location>
        <begin position="198"/>
        <end position="239"/>
    </location>
</feature>
<evidence type="ECO:0000256" key="8">
    <source>
        <dbReference type="ARBA" id="ARBA00023054"/>
    </source>
</evidence>
<accession>A0AAJ7WF81</accession>